<organism evidence="3">
    <name type="scientific">Salix viminalis</name>
    <name type="common">Common osier</name>
    <name type="synonym">Basket willow</name>
    <dbReference type="NCBI Taxonomy" id="40686"/>
    <lineage>
        <taxon>Eukaryota</taxon>
        <taxon>Viridiplantae</taxon>
        <taxon>Streptophyta</taxon>
        <taxon>Embryophyta</taxon>
        <taxon>Tracheophyta</taxon>
        <taxon>Spermatophyta</taxon>
        <taxon>Magnoliopsida</taxon>
        <taxon>eudicotyledons</taxon>
        <taxon>Gunneridae</taxon>
        <taxon>Pentapetalae</taxon>
        <taxon>rosids</taxon>
        <taxon>fabids</taxon>
        <taxon>Malpighiales</taxon>
        <taxon>Salicaceae</taxon>
        <taxon>Saliceae</taxon>
        <taxon>Salix</taxon>
    </lineage>
</organism>
<dbReference type="PANTHER" id="PTHR45086:SF1">
    <property type="entry name" value="WD REPEAT-CONTAINING PROTEIN PCN"/>
    <property type="match status" value="1"/>
</dbReference>
<evidence type="ECO:0000256" key="2">
    <source>
        <dbReference type="SAM" id="MobiDB-lite"/>
    </source>
</evidence>
<dbReference type="SMART" id="SM00320">
    <property type="entry name" value="WD40"/>
    <property type="match status" value="6"/>
</dbReference>
<evidence type="ECO:0000256" key="1">
    <source>
        <dbReference type="PROSITE-ProRule" id="PRU00221"/>
    </source>
</evidence>
<dbReference type="InterPro" id="IPR015943">
    <property type="entry name" value="WD40/YVTN_repeat-like_dom_sf"/>
</dbReference>
<dbReference type="SUPFAM" id="SSF50978">
    <property type="entry name" value="WD40 repeat-like"/>
    <property type="match status" value="1"/>
</dbReference>
<gene>
    <name evidence="3" type="ORF">SVIM_LOCUS378037</name>
</gene>
<dbReference type="EMBL" id="CAADRP010001830">
    <property type="protein sequence ID" value="VFU54227.1"/>
    <property type="molecule type" value="Genomic_DNA"/>
</dbReference>
<dbReference type="Pfam" id="PF00400">
    <property type="entry name" value="WD40"/>
    <property type="match status" value="3"/>
</dbReference>
<feature type="region of interest" description="Disordered" evidence="2">
    <location>
        <begin position="137"/>
        <end position="164"/>
    </location>
</feature>
<dbReference type="PANTHER" id="PTHR45086">
    <property type="entry name" value="WD REPEAT-CONTAINING PROTEIN PCN"/>
    <property type="match status" value="1"/>
</dbReference>
<dbReference type="PROSITE" id="PS50082">
    <property type="entry name" value="WD_REPEATS_2"/>
    <property type="match status" value="2"/>
</dbReference>
<proteinExistence type="predicted"/>
<evidence type="ECO:0000313" key="3">
    <source>
        <dbReference type="EMBL" id="VFU54227.1"/>
    </source>
</evidence>
<reference evidence="3" key="1">
    <citation type="submission" date="2019-03" db="EMBL/GenBank/DDBJ databases">
        <authorList>
            <person name="Mank J."/>
            <person name="Almeida P."/>
        </authorList>
    </citation>
    <scope>NUCLEOTIDE SEQUENCE</scope>
    <source>
        <strain evidence="3">78183</strain>
    </source>
</reference>
<feature type="compositionally biased region" description="Acidic residues" evidence="2">
    <location>
        <begin position="149"/>
        <end position="162"/>
    </location>
</feature>
<dbReference type="InterPro" id="IPR001680">
    <property type="entry name" value="WD40_rpt"/>
</dbReference>
<dbReference type="PROSITE" id="PS50294">
    <property type="entry name" value="WD_REPEATS_REGION"/>
    <property type="match status" value="1"/>
</dbReference>
<protein>
    <submittedName>
        <fullName evidence="3">Uncharacterized protein</fullName>
    </submittedName>
</protein>
<dbReference type="AlphaFoldDB" id="A0A6N2MXD8"/>
<dbReference type="GO" id="GO:0010073">
    <property type="term" value="P:meristem maintenance"/>
    <property type="evidence" value="ECO:0007669"/>
    <property type="project" value="InterPro"/>
</dbReference>
<accession>A0A6N2MXD8</accession>
<feature type="repeat" description="WD" evidence="1">
    <location>
        <begin position="202"/>
        <end position="243"/>
    </location>
</feature>
<dbReference type="GO" id="GO:0035266">
    <property type="term" value="P:meristem growth"/>
    <property type="evidence" value="ECO:0007669"/>
    <property type="project" value="InterPro"/>
</dbReference>
<dbReference type="Gene3D" id="2.130.10.10">
    <property type="entry name" value="YVTN repeat-like/Quinoprotein amine dehydrogenase"/>
    <property type="match status" value="3"/>
</dbReference>
<keyword evidence="1" id="KW-0853">WD repeat</keyword>
<feature type="repeat" description="WD" evidence="1">
    <location>
        <begin position="293"/>
        <end position="334"/>
    </location>
</feature>
<dbReference type="InterPro" id="IPR044622">
    <property type="entry name" value="PCN"/>
</dbReference>
<sequence length="376" mass="40474">MLGAAYRNSSIEWRPSPVVSLATSADESQVAAAREDGSLEIWLVSPGSVGWHNQLTIHGNPNSRVSSLAWCRAGSKGLPCGRLFSSSIDGSVSEWDLFHLKQKNVLESIGVSIWQMAVAPYSNSTIHTELKPPHLGNGYLNGRHKGGEESEYSSESEDDSDLDEQREQIVVEDPCLAIACDDGCVRIYTVPESDGLIYNKTLPRVSGRVLSVTWSPDASRIYSGSSDGFIRCWDAKLGNEIYRITAGLGGLGSGSELCIWSLLALRCGTLVSADSTGAVQFWDSQHGTLLQAHTSHKGDVNALAAAPSHTRVFSAGSDGQVILYKLTSETVESGGDISSFKMLKKWIYVGYIRAHTHDVRALTVAVPISREGASCG</sequence>
<name>A0A6N2MXD8_SALVM</name>
<dbReference type="InterPro" id="IPR036322">
    <property type="entry name" value="WD40_repeat_dom_sf"/>
</dbReference>